<evidence type="ECO:0000313" key="3">
    <source>
        <dbReference type="EMBL" id="KAH7556930.1"/>
    </source>
</evidence>
<evidence type="ECO:0000313" key="4">
    <source>
        <dbReference type="Proteomes" id="UP000827721"/>
    </source>
</evidence>
<sequence length="279" mass="31302">MAASRSSRGSSKSNGGDHDHCYGGRLVDENMIVLRMRIRETKMLETRSELSTPNWMEWEKKYYANDGYDEDVLEAIGFLQNRMMNMRPGLALGLIAIVALSLVMSTGVVLFHAFQIAHRKSMEATKFLSYSTTLPFQNHQVSSPLSTTCRKKPRKPSTVFNMASARGGGGGNPYGSGRTVDEDMIVLRMRIREQKMLEMRSEPPPNWMEWEKKYYANNGYGEDICEALGFLQNYLMNMRPAFALALIALIALSLVVSTGIAVFHAVQLAQIIISSKLTK</sequence>
<dbReference type="EMBL" id="JAFEMO010000011">
    <property type="protein sequence ID" value="KAH7556930.1"/>
    <property type="molecule type" value="Genomic_DNA"/>
</dbReference>
<keyword evidence="2" id="KW-0472">Membrane</keyword>
<feature type="transmembrane region" description="Helical" evidence="2">
    <location>
        <begin position="241"/>
        <end position="266"/>
    </location>
</feature>
<feature type="region of interest" description="Disordered" evidence="1">
    <location>
        <begin position="1"/>
        <end position="21"/>
    </location>
</feature>
<dbReference type="PANTHER" id="PTHR33782">
    <property type="entry name" value="OS01G0121600 PROTEIN"/>
    <property type="match status" value="1"/>
</dbReference>
<dbReference type="Proteomes" id="UP000827721">
    <property type="component" value="Unassembled WGS sequence"/>
</dbReference>
<comment type="caution">
    <text evidence="3">The sequence shown here is derived from an EMBL/GenBank/DDBJ whole genome shotgun (WGS) entry which is preliminary data.</text>
</comment>
<reference evidence="3 4" key="1">
    <citation type="submission" date="2021-02" db="EMBL/GenBank/DDBJ databases">
        <title>Plant Genome Project.</title>
        <authorList>
            <person name="Zhang R.-G."/>
        </authorList>
    </citation>
    <scope>NUCLEOTIDE SEQUENCE [LARGE SCALE GENOMIC DNA]</scope>
    <source>
        <tissue evidence="3">Leaves</tissue>
    </source>
</reference>
<feature type="transmembrane region" description="Helical" evidence="2">
    <location>
        <begin position="90"/>
        <end position="114"/>
    </location>
</feature>
<feature type="compositionally biased region" description="Low complexity" evidence="1">
    <location>
        <begin position="1"/>
        <end position="14"/>
    </location>
</feature>
<keyword evidence="2" id="KW-0812">Transmembrane</keyword>
<gene>
    <name evidence="3" type="ORF">JRO89_XS11G0013200</name>
</gene>
<keyword evidence="2" id="KW-1133">Transmembrane helix</keyword>
<protein>
    <submittedName>
        <fullName evidence="3">Uncharacterized protein</fullName>
    </submittedName>
</protein>
<proteinExistence type="predicted"/>
<organism evidence="3 4">
    <name type="scientific">Xanthoceras sorbifolium</name>
    <dbReference type="NCBI Taxonomy" id="99658"/>
    <lineage>
        <taxon>Eukaryota</taxon>
        <taxon>Viridiplantae</taxon>
        <taxon>Streptophyta</taxon>
        <taxon>Embryophyta</taxon>
        <taxon>Tracheophyta</taxon>
        <taxon>Spermatophyta</taxon>
        <taxon>Magnoliopsida</taxon>
        <taxon>eudicotyledons</taxon>
        <taxon>Gunneridae</taxon>
        <taxon>Pentapetalae</taxon>
        <taxon>rosids</taxon>
        <taxon>malvids</taxon>
        <taxon>Sapindales</taxon>
        <taxon>Sapindaceae</taxon>
        <taxon>Xanthoceroideae</taxon>
        <taxon>Xanthoceras</taxon>
    </lineage>
</organism>
<keyword evidence="4" id="KW-1185">Reference proteome</keyword>
<evidence type="ECO:0000256" key="2">
    <source>
        <dbReference type="SAM" id="Phobius"/>
    </source>
</evidence>
<name>A0ABQ8HE63_9ROSI</name>
<dbReference type="PANTHER" id="PTHR33782:SF27">
    <property type="entry name" value="PROTEIN, PUTATIVE-RELATED"/>
    <property type="match status" value="1"/>
</dbReference>
<evidence type="ECO:0000256" key="1">
    <source>
        <dbReference type="SAM" id="MobiDB-lite"/>
    </source>
</evidence>
<accession>A0ABQ8HE63</accession>